<dbReference type="PROSITE" id="PS50930">
    <property type="entry name" value="HTH_LYTTR"/>
    <property type="match status" value="1"/>
</dbReference>
<organism evidence="5 6">
    <name type="scientific">Lysobacter capsici AZ78</name>
    <dbReference type="NCBI Taxonomy" id="1444315"/>
    <lineage>
        <taxon>Bacteria</taxon>
        <taxon>Pseudomonadati</taxon>
        <taxon>Pseudomonadota</taxon>
        <taxon>Gammaproteobacteria</taxon>
        <taxon>Lysobacterales</taxon>
        <taxon>Lysobacteraceae</taxon>
        <taxon>Lysobacter</taxon>
    </lineage>
</organism>
<dbReference type="InterPro" id="IPR011006">
    <property type="entry name" value="CheY-like_superfamily"/>
</dbReference>
<dbReference type="PANTHER" id="PTHR37299">
    <property type="entry name" value="TRANSCRIPTIONAL REGULATOR-RELATED"/>
    <property type="match status" value="1"/>
</dbReference>
<keyword evidence="1" id="KW-0902">Two-component regulatory system</keyword>
<evidence type="ECO:0000313" key="6">
    <source>
        <dbReference type="Proteomes" id="UP000023435"/>
    </source>
</evidence>
<dbReference type="EMBL" id="JAJA02000001">
    <property type="protein sequence ID" value="KWS06112.1"/>
    <property type="molecule type" value="Genomic_DNA"/>
</dbReference>
<evidence type="ECO:0000313" key="5">
    <source>
        <dbReference type="EMBL" id="KWS06112.1"/>
    </source>
</evidence>
<evidence type="ECO:0000259" key="3">
    <source>
        <dbReference type="PROSITE" id="PS50110"/>
    </source>
</evidence>
<dbReference type="Pfam" id="PF00072">
    <property type="entry name" value="Response_reg"/>
    <property type="match status" value="1"/>
</dbReference>
<dbReference type="RefSeq" id="WP_082723717.1">
    <property type="nucleotide sequence ID" value="NZ_JAJA02000001.1"/>
</dbReference>
<dbReference type="Pfam" id="PF04397">
    <property type="entry name" value="LytTR"/>
    <property type="match status" value="1"/>
</dbReference>
<dbReference type="SMART" id="SM00448">
    <property type="entry name" value="REC"/>
    <property type="match status" value="1"/>
</dbReference>
<evidence type="ECO:0000256" key="1">
    <source>
        <dbReference type="ARBA" id="ARBA00023012"/>
    </source>
</evidence>
<dbReference type="SUPFAM" id="SSF52172">
    <property type="entry name" value="CheY-like"/>
    <property type="match status" value="1"/>
</dbReference>
<feature type="modified residue" description="4-aspartylphosphate" evidence="2">
    <location>
        <position position="54"/>
    </location>
</feature>
<name>A0A120AHG2_9GAMM</name>
<dbReference type="PANTHER" id="PTHR37299:SF1">
    <property type="entry name" value="STAGE 0 SPORULATION PROTEIN A HOMOLOG"/>
    <property type="match status" value="1"/>
</dbReference>
<dbReference type="InterPro" id="IPR046947">
    <property type="entry name" value="LytR-like"/>
</dbReference>
<feature type="domain" description="HTH LytTR-type" evidence="4">
    <location>
        <begin position="143"/>
        <end position="237"/>
    </location>
</feature>
<evidence type="ECO:0000259" key="4">
    <source>
        <dbReference type="PROSITE" id="PS50930"/>
    </source>
</evidence>
<sequence>MIRVAVIDDEPLARSGVIVRLARQADVTVIGEYGDGAAALSGLRELRPDLVFIDVRMPGMSGLDVLAALPAHERPMAILLTAYDSFAVRAFELRAVDYLLKPIDDERFAEALDRARQALAWRTSVPPAPAAAPDEPARWLNRFCVRVGRKTVYLAATEVEWIEADGDYATLHVGDKTHLLRESLQRLCECLDPALFMRVHRSAIVRIDCVTELQPLANRDAMLRLRSGTPLRASRTYIEPLLGRLRGEAIAAPYSHDCVAKTSRD</sequence>
<dbReference type="InterPro" id="IPR001789">
    <property type="entry name" value="Sig_transdc_resp-reg_receiver"/>
</dbReference>
<dbReference type="AlphaFoldDB" id="A0A120AHG2"/>
<proteinExistence type="predicted"/>
<dbReference type="PROSITE" id="PS50110">
    <property type="entry name" value="RESPONSE_REGULATORY"/>
    <property type="match status" value="1"/>
</dbReference>
<dbReference type="Proteomes" id="UP000023435">
    <property type="component" value="Unassembled WGS sequence"/>
</dbReference>
<reference evidence="5 6" key="1">
    <citation type="journal article" date="2014" name="Genome Announc.">
        <title>Draft Genome Sequence of Lysobacter capsici AZ78, a Bacterium Antagonistic to Plant-Pathogenic Oomycetes.</title>
        <authorList>
            <person name="Puopolo G."/>
            <person name="Sonego P."/>
            <person name="Engelen K."/>
            <person name="Pertot I."/>
        </authorList>
    </citation>
    <scope>NUCLEOTIDE SEQUENCE [LARGE SCALE GENOMIC DNA]</scope>
    <source>
        <strain evidence="5 6">AZ78</strain>
    </source>
</reference>
<feature type="domain" description="Response regulatory" evidence="3">
    <location>
        <begin position="3"/>
        <end position="116"/>
    </location>
</feature>
<accession>A0A120AHG2</accession>
<dbReference type="InterPro" id="IPR007492">
    <property type="entry name" value="LytTR_DNA-bd_dom"/>
</dbReference>
<dbReference type="Gene3D" id="3.40.50.2300">
    <property type="match status" value="1"/>
</dbReference>
<evidence type="ECO:0000256" key="2">
    <source>
        <dbReference type="PROSITE-ProRule" id="PRU00169"/>
    </source>
</evidence>
<keyword evidence="2" id="KW-0597">Phosphoprotein</keyword>
<gene>
    <name evidence="5" type="ORF">AZ78_3666</name>
</gene>
<dbReference type="GO" id="GO:0003677">
    <property type="term" value="F:DNA binding"/>
    <property type="evidence" value="ECO:0007669"/>
    <property type="project" value="InterPro"/>
</dbReference>
<comment type="caution">
    <text evidence="5">The sequence shown here is derived from an EMBL/GenBank/DDBJ whole genome shotgun (WGS) entry which is preliminary data.</text>
</comment>
<dbReference type="OrthoDB" id="236568at2"/>
<protein>
    <submittedName>
        <fullName evidence="5">Two-component system response regulator protein</fullName>
    </submittedName>
</protein>
<keyword evidence="6" id="KW-1185">Reference proteome</keyword>
<dbReference type="SMART" id="SM00850">
    <property type="entry name" value="LytTR"/>
    <property type="match status" value="1"/>
</dbReference>
<dbReference type="GO" id="GO:0000156">
    <property type="term" value="F:phosphorelay response regulator activity"/>
    <property type="evidence" value="ECO:0007669"/>
    <property type="project" value="InterPro"/>
</dbReference>
<dbReference type="Gene3D" id="2.40.50.1020">
    <property type="entry name" value="LytTr DNA-binding domain"/>
    <property type="match status" value="1"/>
</dbReference>